<dbReference type="GO" id="GO:0055085">
    <property type="term" value="P:transmembrane transport"/>
    <property type="evidence" value="ECO:0007669"/>
    <property type="project" value="InterPro"/>
</dbReference>
<dbReference type="PANTHER" id="PTHR30151">
    <property type="entry name" value="ALKANE SULFONATE ABC TRANSPORTER-RELATED, MEMBRANE SUBUNIT"/>
    <property type="match status" value="1"/>
</dbReference>
<dbReference type="AlphaFoldDB" id="A0A840FU36"/>
<evidence type="ECO:0000256" key="4">
    <source>
        <dbReference type="ARBA" id="ARBA00022692"/>
    </source>
</evidence>
<evidence type="ECO:0000313" key="10">
    <source>
        <dbReference type="Proteomes" id="UP000524450"/>
    </source>
</evidence>
<feature type="transmembrane region" description="Helical" evidence="7">
    <location>
        <begin position="175"/>
        <end position="201"/>
    </location>
</feature>
<dbReference type="Gene3D" id="1.10.3720.10">
    <property type="entry name" value="MetI-like"/>
    <property type="match status" value="1"/>
</dbReference>
<keyword evidence="6 7" id="KW-0472">Membrane</keyword>
<evidence type="ECO:0000313" key="9">
    <source>
        <dbReference type="EMBL" id="MBB4226116.1"/>
    </source>
</evidence>
<feature type="domain" description="ABC transmembrane type-1" evidence="8">
    <location>
        <begin position="60"/>
        <end position="244"/>
    </location>
</feature>
<evidence type="ECO:0000256" key="1">
    <source>
        <dbReference type="ARBA" id="ARBA00004651"/>
    </source>
</evidence>
<dbReference type="EMBL" id="JACIFZ010000021">
    <property type="protein sequence ID" value="MBB4226116.1"/>
    <property type="molecule type" value="Genomic_DNA"/>
</dbReference>
<protein>
    <submittedName>
        <fullName evidence="9">NitT/TauT family transport system permease protein</fullName>
    </submittedName>
</protein>
<dbReference type="InterPro" id="IPR035906">
    <property type="entry name" value="MetI-like_sf"/>
</dbReference>
<feature type="transmembrane region" description="Helical" evidence="7">
    <location>
        <begin position="98"/>
        <end position="120"/>
    </location>
</feature>
<feature type="transmembrane region" description="Helical" evidence="7">
    <location>
        <begin position="68"/>
        <end position="91"/>
    </location>
</feature>
<feature type="transmembrane region" description="Helical" evidence="7">
    <location>
        <begin position="12"/>
        <end position="34"/>
    </location>
</feature>
<dbReference type="GO" id="GO:0005886">
    <property type="term" value="C:plasma membrane"/>
    <property type="evidence" value="ECO:0007669"/>
    <property type="project" value="UniProtKB-SubCell"/>
</dbReference>
<keyword evidence="2 7" id="KW-0813">Transport</keyword>
<evidence type="ECO:0000256" key="2">
    <source>
        <dbReference type="ARBA" id="ARBA00022448"/>
    </source>
</evidence>
<sequence length="258" mass="27345">MNPLVSALKRCAYPVAGLVLALVLWQAICVLAALPTAVLPTPWQVLQATVQYWPALVEDGWVTFKATLYGFILALVLGIPLAVAVSTFRLINLMFYPLLVALQSVPKVALAPLLLVWLGTGMESKLAIAWLVAFFPIVVDTAAGLQSTPKELLELARSLRASPWQLFAKVRFPAALPFVVTGAKVAVTLAVIGAVIGEFVGSSEGLGFLLLSATSQINTPLAFAALFALSALGMATYFMVVLAERAIAGWLPPAPPAH</sequence>
<comment type="caution">
    <text evidence="9">The sequence shown here is derived from an EMBL/GenBank/DDBJ whole genome shotgun (WGS) entry which is preliminary data.</text>
</comment>
<comment type="subcellular location">
    <subcellularLocation>
        <location evidence="1 7">Cell membrane</location>
        <topology evidence="1 7">Multi-pass membrane protein</topology>
    </subcellularLocation>
</comment>
<proteinExistence type="inferred from homology"/>
<dbReference type="PANTHER" id="PTHR30151:SF20">
    <property type="entry name" value="ABC TRANSPORTER PERMEASE PROTEIN HI_0355-RELATED"/>
    <property type="match status" value="1"/>
</dbReference>
<evidence type="ECO:0000256" key="6">
    <source>
        <dbReference type="ARBA" id="ARBA00023136"/>
    </source>
</evidence>
<dbReference type="PROSITE" id="PS50928">
    <property type="entry name" value="ABC_TM1"/>
    <property type="match status" value="1"/>
</dbReference>
<dbReference type="RefSeq" id="WP_184642791.1">
    <property type="nucleotide sequence ID" value="NZ_JACIFZ010000021.1"/>
</dbReference>
<comment type="similarity">
    <text evidence="7">Belongs to the binding-protein-dependent transport system permease family.</text>
</comment>
<evidence type="ECO:0000256" key="3">
    <source>
        <dbReference type="ARBA" id="ARBA00022475"/>
    </source>
</evidence>
<evidence type="ECO:0000256" key="7">
    <source>
        <dbReference type="RuleBase" id="RU363032"/>
    </source>
</evidence>
<reference evidence="9 10" key="1">
    <citation type="submission" date="2020-08" db="EMBL/GenBank/DDBJ databases">
        <title>Genomic Encyclopedia of Type Strains, Phase IV (KMG-V): Genome sequencing to study the core and pangenomes of soil and plant-associated prokaryotes.</title>
        <authorList>
            <person name="Whitman W."/>
        </authorList>
    </citation>
    <scope>NUCLEOTIDE SEQUENCE [LARGE SCALE GENOMIC DNA]</scope>
    <source>
        <strain evidence="9 10">34/80</strain>
    </source>
</reference>
<keyword evidence="3" id="KW-1003">Cell membrane</keyword>
<keyword evidence="4 7" id="KW-0812">Transmembrane</keyword>
<evidence type="ECO:0000256" key="5">
    <source>
        <dbReference type="ARBA" id="ARBA00022989"/>
    </source>
</evidence>
<feature type="transmembrane region" description="Helical" evidence="7">
    <location>
        <begin position="221"/>
        <end position="243"/>
    </location>
</feature>
<name>A0A840FU36_9BURK</name>
<organism evidence="9 10">
    <name type="scientific">Variovorax guangxiensis</name>
    <dbReference type="NCBI Taxonomy" id="1775474"/>
    <lineage>
        <taxon>Bacteria</taxon>
        <taxon>Pseudomonadati</taxon>
        <taxon>Pseudomonadota</taxon>
        <taxon>Betaproteobacteria</taxon>
        <taxon>Burkholderiales</taxon>
        <taxon>Comamonadaceae</taxon>
        <taxon>Variovorax</taxon>
    </lineage>
</organism>
<dbReference type="CDD" id="cd06261">
    <property type="entry name" value="TM_PBP2"/>
    <property type="match status" value="1"/>
</dbReference>
<dbReference type="SUPFAM" id="SSF161098">
    <property type="entry name" value="MetI-like"/>
    <property type="match status" value="1"/>
</dbReference>
<dbReference type="Pfam" id="PF00528">
    <property type="entry name" value="BPD_transp_1"/>
    <property type="match status" value="1"/>
</dbReference>
<gene>
    <name evidence="9" type="ORF">GGD71_006935</name>
</gene>
<feature type="transmembrane region" description="Helical" evidence="7">
    <location>
        <begin position="126"/>
        <end position="145"/>
    </location>
</feature>
<evidence type="ECO:0000259" key="8">
    <source>
        <dbReference type="PROSITE" id="PS50928"/>
    </source>
</evidence>
<accession>A0A840FU36</accession>
<keyword evidence="5 7" id="KW-1133">Transmembrane helix</keyword>
<dbReference type="InterPro" id="IPR000515">
    <property type="entry name" value="MetI-like"/>
</dbReference>
<dbReference type="Proteomes" id="UP000524450">
    <property type="component" value="Unassembled WGS sequence"/>
</dbReference>